<evidence type="ECO:0000313" key="8">
    <source>
        <dbReference type="Proteomes" id="UP000284908"/>
    </source>
</evidence>
<evidence type="ECO:0000256" key="3">
    <source>
        <dbReference type="ARBA" id="ARBA00023004"/>
    </source>
</evidence>
<organism evidence="7 8">
    <name type="scientific">Rahnella woolbedingensis</name>
    <dbReference type="NCBI Taxonomy" id="1510574"/>
    <lineage>
        <taxon>Bacteria</taxon>
        <taxon>Pseudomonadati</taxon>
        <taxon>Pseudomonadota</taxon>
        <taxon>Gammaproteobacteria</taxon>
        <taxon>Enterobacterales</taxon>
        <taxon>Yersiniaceae</taxon>
        <taxon>Rahnella</taxon>
    </lineage>
</organism>
<dbReference type="PROSITE" id="PS51197">
    <property type="entry name" value="HTH_RRF2_2"/>
    <property type="match status" value="1"/>
</dbReference>
<keyword evidence="1" id="KW-0678">Repressor</keyword>
<dbReference type="RefSeq" id="WP_120131098.1">
    <property type="nucleotide sequence ID" value="NZ_RAHH01000002.1"/>
</dbReference>
<accession>A0A419NEB0</accession>
<evidence type="ECO:0000256" key="4">
    <source>
        <dbReference type="ARBA" id="ARBA00023014"/>
    </source>
</evidence>
<keyword evidence="2" id="KW-0479">Metal-binding</keyword>
<keyword evidence="5" id="KW-0805">Transcription regulation</keyword>
<dbReference type="GO" id="GO:0005829">
    <property type="term" value="C:cytosol"/>
    <property type="evidence" value="ECO:0007669"/>
    <property type="project" value="TreeGrafter"/>
</dbReference>
<evidence type="ECO:0000256" key="6">
    <source>
        <dbReference type="ARBA" id="ARBA00023163"/>
    </source>
</evidence>
<proteinExistence type="predicted"/>
<dbReference type="GO" id="GO:0003700">
    <property type="term" value="F:DNA-binding transcription factor activity"/>
    <property type="evidence" value="ECO:0007669"/>
    <property type="project" value="TreeGrafter"/>
</dbReference>
<dbReference type="EMBL" id="RAHH01000002">
    <property type="protein sequence ID" value="RJT47082.1"/>
    <property type="molecule type" value="Genomic_DNA"/>
</dbReference>
<keyword evidence="2" id="KW-0001">2Fe-2S</keyword>
<reference evidence="7 8" key="1">
    <citation type="submission" date="2018-09" db="EMBL/GenBank/DDBJ databases">
        <authorList>
            <person name="Le Fleche-Mateos A."/>
        </authorList>
    </citation>
    <scope>NUCLEOTIDE SEQUENCE [LARGE SCALE GENOMIC DNA]</scope>
    <source>
        <strain evidence="7 8">DSM 27399</strain>
    </source>
</reference>
<dbReference type="Pfam" id="PF02082">
    <property type="entry name" value="Rrf2"/>
    <property type="match status" value="1"/>
</dbReference>
<gene>
    <name evidence="7" type="ORF">D6C13_01570</name>
</gene>
<dbReference type="AlphaFoldDB" id="A0A419NEB0"/>
<dbReference type="InterPro" id="IPR036388">
    <property type="entry name" value="WH-like_DNA-bd_sf"/>
</dbReference>
<keyword evidence="6" id="KW-0804">Transcription</keyword>
<dbReference type="SUPFAM" id="SSF46785">
    <property type="entry name" value="Winged helix' DNA-binding domain"/>
    <property type="match status" value="1"/>
</dbReference>
<comment type="caution">
    <text evidence="7">The sequence shown here is derived from an EMBL/GenBank/DDBJ whole genome shotgun (WGS) entry which is preliminary data.</text>
</comment>
<dbReference type="InterPro" id="IPR000944">
    <property type="entry name" value="Tscrpt_reg_Rrf2"/>
</dbReference>
<evidence type="ECO:0000256" key="5">
    <source>
        <dbReference type="ARBA" id="ARBA00023015"/>
    </source>
</evidence>
<keyword evidence="8" id="KW-1185">Reference proteome</keyword>
<dbReference type="Proteomes" id="UP000284908">
    <property type="component" value="Unassembled WGS sequence"/>
</dbReference>
<dbReference type="InterPro" id="IPR036390">
    <property type="entry name" value="WH_DNA-bd_sf"/>
</dbReference>
<dbReference type="GO" id="GO:0051537">
    <property type="term" value="F:2 iron, 2 sulfur cluster binding"/>
    <property type="evidence" value="ECO:0007669"/>
    <property type="project" value="UniProtKB-KW"/>
</dbReference>
<keyword evidence="3" id="KW-0408">Iron</keyword>
<evidence type="ECO:0000313" key="7">
    <source>
        <dbReference type="EMBL" id="RJT47082.1"/>
    </source>
</evidence>
<name>A0A419NEB0_9GAMM</name>
<dbReference type="Gene3D" id="1.10.10.10">
    <property type="entry name" value="Winged helix-like DNA-binding domain superfamily/Winged helix DNA-binding domain"/>
    <property type="match status" value="1"/>
</dbReference>
<dbReference type="PANTHER" id="PTHR33221:SF15">
    <property type="entry name" value="HTH-TYPE TRANSCRIPTIONAL REGULATOR YWGB-RELATED"/>
    <property type="match status" value="1"/>
</dbReference>
<dbReference type="PANTHER" id="PTHR33221">
    <property type="entry name" value="WINGED HELIX-TURN-HELIX TRANSCRIPTIONAL REGULATOR, RRF2 FAMILY"/>
    <property type="match status" value="1"/>
</dbReference>
<protein>
    <submittedName>
        <fullName evidence="7">Rrf2 family transcriptional regulator</fullName>
    </submittedName>
</protein>
<evidence type="ECO:0000256" key="1">
    <source>
        <dbReference type="ARBA" id="ARBA00022491"/>
    </source>
</evidence>
<sequence length="142" mass="15569">MKTNNSLSSTLHILLHMADAGVPLTSEQLAAFLDTNPVVVRKMLAGLRKHDIVTSEKGHNGGWKLARALNTITLYDVYLALGSPSLFAIGNRNHAPECLIEQGVNRTMNGAFTQAYELIIGQFKQQTLEDIGTEFLNNPPHT</sequence>
<evidence type="ECO:0000256" key="2">
    <source>
        <dbReference type="ARBA" id="ARBA00022714"/>
    </source>
</evidence>
<dbReference type="OrthoDB" id="9800506at2"/>
<keyword evidence="4" id="KW-0411">Iron-sulfur</keyword>